<protein>
    <submittedName>
        <fullName evidence="1">BF3164 family lipoprotein</fullName>
    </submittedName>
</protein>
<accession>A0ABV8NJG6</accession>
<dbReference type="Pfam" id="PF15869">
    <property type="entry name" value="TolB_like"/>
    <property type="match status" value="1"/>
</dbReference>
<dbReference type="PROSITE" id="PS51257">
    <property type="entry name" value="PROKAR_LIPOPROTEIN"/>
    <property type="match status" value="1"/>
</dbReference>
<organism evidence="1 2">
    <name type="scientific">Pedobacter jamesrossensis</name>
    <dbReference type="NCBI Taxonomy" id="1908238"/>
    <lineage>
        <taxon>Bacteria</taxon>
        <taxon>Pseudomonadati</taxon>
        <taxon>Bacteroidota</taxon>
        <taxon>Sphingobacteriia</taxon>
        <taxon>Sphingobacteriales</taxon>
        <taxon>Sphingobacteriaceae</taxon>
        <taxon>Pedobacter</taxon>
    </lineage>
</organism>
<keyword evidence="2" id="KW-1185">Reference proteome</keyword>
<dbReference type="InterPro" id="IPR011044">
    <property type="entry name" value="Quino_amine_DH_bsu"/>
</dbReference>
<keyword evidence="1" id="KW-0449">Lipoprotein</keyword>
<evidence type="ECO:0000313" key="1">
    <source>
        <dbReference type="EMBL" id="MFC4195918.1"/>
    </source>
</evidence>
<proteinExistence type="predicted"/>
<reference evidence="2" key="1">
    <citation type="journal article" date="2019" name="Int. J. Syst. Evol. Microbiol.">
        <title>The Global Catalogue of Microorganisms (GCM) 10K type strain sequencing project: providing services to taxonomists for standard genome sequencing and annotation.</title>
        <authorList>
            <consortium name="The Broad Institute Genomics Platform"/>
            <consortium name="The Broad Institute Genome Sequencing Center for Infectious Disease"/>
            <person name="Wu L."/>
            <person name="Ma J."/>
        </authorList>
    </citation>
    <scope>NUCLEOTIDE SEQUENCE [LARGE SCALE GENOMIC DNA]</scope>
    <source>
        <strain evidence="2">CCM 8689</strain>
    </source>
</reference>
<comment type="caution">
    <text evidence="1">The sequence shown here is derived from an EMBL/GenBank/DDBJ whole genome shotgun (WGS) entry which is preliminary data.</text>
</comment>
<dbReference type="RefSeq" id="WP_378959236.1">
    <property type="nucleotide sequence ID" value="NZ_JBHRXC010000016.1"/>
</dbReference>
<evidence type="ECO:0000313" key="2">
    <source>
        <dbReference type="Proteomes" id="UP001595792"/>
    </source>
</evidence>
<name>A0ABV8NJG6_9SPHI</name>
<sequence>MSNLFKLNKFLLLFTIGIAILGCSKSSKHHDKSFTAFPVDKTLKIELDLFFSVPAHVKAGRIFLGDDFIVLRNDDLKQDSLFLQYSLTGKLEKKYVQQGTKQGMAYAAMSSGIVDNKIWFHDLALSKVVIIDPKSSSNAKSEFKLKDFAYSTQLVNENTLLTSGFYHSTYLLEYLNLSSGKVEKQIGQFIPPDKKIPFFNWKAAYESFLFLRPNREKAVLAGRYSDNIEIFDLVKKSKLSISGPENFEPDFKPATDSISNDYKISFTKKSKIANTGGFVTEKYIYLLYAGIEFLNVDWIGHSDVIHVFDWNGKPIERIKLDKKVKSIAVSKDDKILYTVDGTTGKITKTENFL</sequence>
<dbReference type="EMBL" id="JBHSBY010000026">
    <property type="protein sequence ID" value="MFC4195918.1"/>
    <property type="molecule type" value="Genomic_DNA"/>
</dbReference>
<dbReference type="SUPFAM" id="SSF50969">
    <property type="entry name" value="YVTN repeat-like/Quinoprotein amine dehydrogenase"/>
    <property type="match status" value="1"/>
</dbReference>
<dbReference type="Proteomes" id="UP001595792">
    <property type="component" value="Unassembled WGS sequence"/>
</dbReference>
<gene>
    <name evidence="1" type="ORF">ACFOUY_04360</name>
</gene>